<organism evidence="1 2">
    <name type="scientific">Romanomermis culicivorax</name>
    <name type="common">Nematode worm</name>
    <dbReference type="NCBI Taxonomy" id="13658"/>
    <lineage>
        <taxon>Eukaryota</taxon>
        <taxon>Metazoa</taxon>
        <taxon>Ecdysozoa</taxon>
        <taxon>Nematoda</taxon>
        <taxon>Enoplea</taxon>
        <taxon>Dorylaimia</taxon>
        <taxon>Mermithida</taxon>
        <taxon>Mermithoidea</taxon>
        <taxon>Mermithidae</taxon>
        <taxon>Romanomermis</taxon>
    </lineage>
</organism>
<accession>A0A915KMP4</accession>
<protein>
    <submittedName>
        <fullName evidence="2">Uncharacterized protein</fullName>
    </submittedName>
</protein>
<sequence>MCEEGFLKYVYIFPPKRISLGFIIFTDKNRYLQLGQEEHQIICLQCKKYENLPQYAKRRA</sequence>
<evidence type="ECO:0000313" key="2">
    <source>
        <dbReference type="WBParaSite" id="nRc.2.0.1.t40051-RA"/>
    </source>
</evidence>
<proteinExistence type="predicted"/>
<reference evidence="2" key="1">
    <citation type="submission" date="2022-11" db="UniProtKB">
        <authorList>
            <consortium name="WormBaseParasite"/>
        </authorList>
    </citation>
    <scope>IDENTIFICATION</scope>
</reference>
<dbReference type="AlphaFoldDB" id="A0A915KMP4"/>
<dbReference type="Proteomes" id="UP000887565">
    <property type="component" value="Unplaced"/>
</dbReference>
<dbReference type="WBParaSite" id="nRc.2.0.1.t40051-RA">
    <property type="protein sequence ID" value="nRc.2.0.1.t40051-RA"/>
    <property type="gene ID" value="nRc.2.0.1.g40051"/>
</dbReference>
<keyword evidence="1" id="KW-1185">Reference proteome</keyword>
<evidence type="ECO:0000313" key="1">
    <source>
        <dbReference type="Proteomes" id="UP000887565"/>
    </source>
</evidence>
<name>A0A915KMP4_ROMCU</name>